<feature type="compositionally biased region" description="Polar residues" evidence="1">
    <location>
        <begin position="222"/>
        <end position="235"/>
    </location>
</feature>
<evidence type="ECO:0000313" key="3">
    <source>
        <dbReference type="EMBL" id="KAA0193545.1"/>
    </source>
</evidence>
<feature type="region of interest" description="Disordered" evidence="1">
    <location>
        <begin position="147"/>
        <end position="166"/>
    </location>
</feature>
<feature type="compositionally biased region" description="Polar residues" evidence="1">
    <location>
        <begin position="194"/>
        <end position="209"/>
    </location>
</feature>
<reference evidence="3" key="2">
    <citation type="journal article" date="2018" name="Environ. Sci. Technol.">
        <title>The Toxicogenome of Hyalella azteca: A Model for Sediment Ecotoxicology and Evolutionary Toxicology.</title>
        <authorList>
            <person name="Poynton H.C."/>
            <person name="Hasenbein S."/>
            <person name="Benoit J.B."/>
            <person name="Sepulveda M.S."/>
            <person name="Poelchau M.F."/>
            <person name="Hughes D.S.T."/>
            <person name="Murali S.C."/>
            <person name="Chen S."/>
            <person name="Glastad K.M."/>
            <person name="Goodisman M.A.D."/>
            <person name="Werren J.H."/>
            <person name="Vineis J.H."/>
            <person name="Bowen J.L."/>
            <person name="Friedrich M."/>
            <person name="Jones J."/>
            <person name="Robertson H.M."/>
            <person name="Feyereisen R."/>
            <person name="Mechler-Hickson A."/>
            <person name="Mathers N."/>
            <person name="Lee C.E."/>
            <person name="Colbourne J.K."/>
            <person name="Biales A."/>
            <person name="Johnston J.S."/>
            <person name="Wellborn G.A."/>
            <person name="Rosendale A.J."/>
            <person name="Cridge A.G."/>
            <person name="Munoz-Torres M.C."/>
            <person name="Bain P.A."/>
            <person name="Manny A.R."/>
            <person name="Major K.M."/>
            <person name="Lambert F.N."/>
            <person name="Vulpe C.D."/>
            <person name="Tuck P."/>
            <person name="Blalock B.J."/>
            <person name="Lin Y.Y."/>
            <person name="Smith M.E."/>
            <person name="Ochoa-Acuna H."/>
            <person name="Chen M.M."/>
            <person name="Childers C.P."/>
            <person name="Qu J."/>
            <person name="Dugan S."/>
            <person name="Lee S.L."/>
            <person name="Chao H."/>
            <person name="Dinh H."/>
            <person name="Han Y."/>
            <person name="Doddapaneni H."/>
            <person name="Worley K.C."/>
            <person name="Muzny D.M."/>
            <person name="Gibbs R.A."/>
            <person name="Richards S."/>
        </authorList>
    </citation>
    <scope>NUCLEOTIDE SEQUENCE</scope>
    <source>
        <strain evidence="3">HAZT.00-mixed</strain>
        <tissue evidence="3">Whole organism</tissue>
    </source>
</reference>
<dbReference type="InterPro" id="IPR000182">
    <property type="entry name" value="GNAT_dom"/>
</dbReference>
<dbReference type="CDD" id="cd04301">
    <property type="entry name" value="NAT_SF"/>
    <property type="match status" value="1"/>
</dbReference>
<dbReference type="PANTHER" id="PTHR13538">
    <property type="entry name" value="N-ACETYLTRANSFERASE 6"/>
    <property type="match status" value="1"/>
</dbReference>
<dbReference type="InterPro" id="IPR039840">
    <property type="entry name" value="NAA80"/>
</dbReference>
<comment type="caution">
    <text evidence="3">The sequence shown here is derived from an EMBL/GenBank/DDBJ whole genome shotgun (WGS) entry which is preliminary data.</text>
</comment>
<name>A0A6A0GZ95_HYAAZ</name>
<accession>A0A6A0GZ95</accession>
<dbReference type="InterPro" id="IPR016181">
    <property type="entry name" value="Acyl_CoA_acyltransferase"/>
</dbReference>
<evidence type="ECO:0000259" key="2">
    <source>
        <dbReference type="PROSITE" id="PS51186"/>
    </source>
</evidence>
<dbReference type="GO" id="GO:0008080">
    <property type="term" value="F:N-acetyltransferase activity"/>
    <property type="evidence" value="ECO:0007669"/>
    <property type="project" value="InterPro"/>
</dbReference>
<organism evidence="3">
    <name type="scientific">Hyalella azteca</name>
    <name type="common">Amphipod</name>
    <dbReference type="NCBI Taxonomy" id="294128"/>
    <lineage>
        <taxon>Eukaryota</taxon>
        <taxon>Metazoa</taxon>
        <taxon>Ecdysozoa</taxon>
        <taxon>Arthropoda</taxon>
        <taxon>Crustacea</taxon>
        <taxon>Multicrustacea</taxon>
        <taxon>Malacostraca</taxon>
        <taxon>Eumalacostraca</taxon>
        <taxon>Peracarida</taxon>
        <taxon>Amphipoda</taxon>
        <taxon>Senticaudata</taxon>
        <taxon>Talitrida</taxon>
        <taxon>Talitroidea</taxon>
        <taxon>Hyalellidae</taxon>
        <taxon>Hyalella</taxon>
    </lineage>
</organism>
<reference evidence="3" key="3">
    <citation type="submission" date="2019-06" db="EMBL/GenBank/DDBJ databases">
        <authorList>
            <person name="Poynton C."/>
            <person name="Hasenbein S."/>
            <person name="Benoit J.B."/>
            <person name="Sepulveda M.S."/>
            <person name="Poelchau M.F."/>
            <person name="Murali S.C."/>
            <person name="Chen S."/>
            <person name="Glastad K.M."/>
            <person name="Werren J.H."/>
            <person name="Vineis J.H."/>
            <person name="Bowen J.L."/>
            <person name="Friedrich M."/>
            <person name="Jones J."/>
            <person name="Robertson H.M."/>
            <person name="Feyereisen R."/>
            <person name="Mechler-Hickson A."/>
            <person name="Mathers N."/>
            <person name="Lee C.E."/>
            <person name="Colbourne J.K."/>
            <person name="Biales A."/>
            <person name="Johnston J.S."/>
            <person name="Wellborn G.A."/>
            <person name="Rosendale A.J."/>
            <person name="Cridge A.G."/>
            <person name="Munoz-Torres M.C."/>
            <person name="Bain P.A."/>
            <person name="Manny A.R."/>
            <person name="Major K.M."/>
            <person name="Lambert F.N."/>
            <person name="Vulpe C.D."/>
            <person name="Tuck P."/>
            <person name="Blalock B.J."/>
            <person name="Lin Y.-Y."/>
            <person name="Smith M.E."/>
            <person name="Ochoa-Acuna H."/>
            <person name="Chen M.-J.M."/>
            <person name="Childers C.P."/>
            <person name="Qu J."/>
            <person name="Dugan S."/>
            <person name="Lee S.L."/>
            <person name="Chao H."/>
            <person name="Dinh H."/>
            <person name="Han Y."/>
            <person name="Doddapaneni H."/>
            <person name="Worley K.C."/>
            <person name="Muzny D.M."/>
            <person name="Gibbs R.A."/>
            <person name="Richards S."/>
        </authorList>
    </citation>
    <scope>NUCLEOTIDE SEQUENCE</scope>
    <source>
        <strain evidence="3">HAZT.00-mixed</strain>
        <tissue evidence="3">Whole organism</tissue>
    </source>
</reference>
<dbReference type="EMBL" id="JQDR03010909">
    <property type="protein sequence ID" value="KAA0193545.1"/>
    <property type="molecule type" value="Genomic_DNA"/>
</dbReference>
<dbReference type="OrthoDB" id="329272at2759"/>
<dbReference type="SUPFAM" id="SSF55729">
    <property type="entry name" value="Acyl-CoA N-acyltransferases (Nat)"/>
    <property type="match status" value="1"/>
</dbReference>
<dbReference type="PROSITE" id="PS51186">
    <property type="entry name" value="GNAT"/>
    <property type="match status" value="1"/>
</dbReference>
<dbReference type="GO" id="GO:1905502">
    <property type="term" value="F:acetyl-CoA binding"/>
    <property type="evidence" value="ECO:0007669"/>
    <property type="project" value="TreeGrafter"/>
</dbReference>
<dbReference type="Gene3D" id="3.40.630.30">
    <property type="match status" value="1"/>
</dbReference>
<feature type="domain" description="N-acetyltransferase" evidence="2">
    <location>
        <begin position="1"/>
        <end position="120"/>
    </location>
</feature>
<dbReference type="PANTHER" id="PTHR13538:SF4">
    <property type="entry name" value="N-ALPHA-ACETYLTRANSFERASE 80"/>
    <property type="match status" value="1"/>
</dbReference>
<dbReference type="Proteomes" id="UP000711488">
    <property type="component" value="Unassembled WGS sequence"/>
</dbReference>
<feature type="region of interest" description="Disordered" evidence="1">
    <location>
        <begin position="194"/>
        <end position="243"/>
    </location>
</feature>
<proteinExistence type="predicted"/>
<sequence length="297" mass="33070">MGMLHSSRDSLPTSLVLVDEDKVIGHIKIKHLACRHRALWIESVVIDKALRGKGFGKILMLETEKYAREMGFQIAYLSTYDQQGFYSRLGYQECEKVCVFDKPVDNWLPDTSFLKNKIWNVKSSRDDSNNFNNNKTAEVSADKRSNCYQPPCKNENNTTLNGDDRSTNNGYIHEVLSATEENLILESSKNVVTNGHNSEGENQTSSNATRIPVAPPLPQPKRMSNNFPKKSSSCPPVSHKKFMKPDVSISPIKEGVAVPAPPPPRTDSPANNFLLISGLLSSDSQGGLKTFMKKKLV</sequence>
<protein>
    <recommendedName>
        <fullName evidence="2">N-acetyltransferase domain-containing protein</fullName>
    </recommendedName>
</protein>
<dbReference type="GO" id="GO:0005737">
    <property type="term" value="C:cytoplasm"/>
    <property type="evidence" value="ECO:0007669"/>
    <property type="project" value="TreeGrafter"/>
</dbReference>
<gene>
    <name evidence="3" type="ORF">HAZT_HAZT001228</name>
</gene>
<dbReference type="Pfam" id="PF00583">
    <property type="entry name" value="Acetyltransf_1"/>
    <property type="match status" value="1"/>
</dbReference>
<dbReference type="AlphaFoldDB" id="A0A6A0GZ95"/>
<evidence type="ECO:0000256" key="1">
    <source>
        <dbReference type="SAM" id="MobiDB-lite"/>
    </source>
</evidence>
<reference evidence="3" key="1">
    <citation type="submission" date="2014-08" db="EMBL/GenBank/DDBJ databases">
        <authorList>
            <person name="Murali S."/>
            <person name="Richards S."/>
            <person name="Bandaranaike D."/>
            <person name="Bellair M."/>
            <person name="Blankenburg K."/>
            <person name="Chao H."/>
            <person name="Dinh H."/>
            <person name="Doddapaneni H."/>
            <person name="Dugan-Rocha S."/>
            <person name="Elkadiri S."/>
            <person name="Gnanaolivu R."/>
            <person name="Hughes D."/>
            <person name="Lee S."/>
            <person name="Li M."/>
            <person name="Ming W."/>
            <person name="Munidasa M."/>
            <person name="Muniz J."/>
            <person name="Nguyen L."/>
            <person name="Osuji N."/>
            <person name="Pu L.-L."/>
            <person name="Puazo M."/>
            <person name="Skinner E."/>
            <person name="Qu C."/>
            <person name="Quiroz J."/>
            <person name="Raj R."/>
            <person name="Weissenberger G."/>
            <person name="Xin Y."/>
            <person name="Zou X."/>
            <person name="Han Y."/>
            <person name="Worley K."/>
            <person name="Muzny D."/>
            <person name="Gibbs R."/>
        </authorList>
    </citation>
    <scope>NUCLEOTIDE SEQUENCE</scope>
    <source>
        <strain evidence="3">HAZT.00-mixed</strain>
        <tissue evidence="3">Whole organism</tissue>
    </source>
</reference>